<evidence type="ECO:0000256" key="5">
    <source>
        <dbReference type="ARBA" id="ARBA00022970"/>
    </source>
</evidence>
<feature type="transmembrane region" description="Helical" evidence="8">
    <location>
        <begin position="409"/>
        <end position="427"/>
    </location>
</feature>
<feature type="transmembrane region" description="Helical" evidence="8">
    <location>
        <begin position="365"/>
        <end position="389"/>
    </location>
</feature>
<gene>
    <name evidence="10" type="ORF">G6R29_02310</name>
</gene>
<evidence type="ECO:0000256" key="7">
    <source>
        <dbReference type="ARBA" id="ARBA00023136"/>
    </source>
</evidence>
<feature type="transmembrane region" description="Helical" evidence="8">
    <location>
        <begin position="45"/>
        <end position="64"/>
    </location>
</feature>
<keyword evidence="3" id="KW-1003">Cell membrane</keyword>
<dbReference type="Pfam" id="PF00324">
    <property type="entry name" value="AA_permease"/>
    <property type="match status" value="1"/>
</dbReference>
<evidence type="ECO:0000256" key="3">
    <source>
        <dbReference type="ARBA" id="ARBA00022475"/>
    </source>
</evidence>
<dbReference type="Gene3D" id="1.20.1740.10">
    <property type="entry name" value="Amino acid/polyamine transporter I"/>
    <property type="match status" value="1"/>
</dbReference>
<dbReference type="PANTHER" id="PTHR43495:SF2">
    <property type="entry name" value="D-SERINE_D-ALANINE_GLYCINE TRANSPORTER"/>
    <property type="match status" value="1"/>
</dbReference>
<feature type="domain" description="Amino acid permease/ SLC12A" evidence="9">
    <location>
        <begin position="21"/>
        <end position="430"/>
    </location>
</feature>
<keyword evidence="5" id="KW-0029">Amino-acid transport</keyword>
<evidence type="ECO:0000256" key="8">
    <source>
        <dbReference type="SAM" id="Phobius"/>
    </source>
</evidence>
<dbReference type="PANTHER" id="PTHR43495">
    <property type="entry name" value="GABA PERMEASE"/>
    <property type="match status" value="1"/>
</dbReference>
<evidence type="ECO:0000256" key="6">
    <source>
        <dbReference type="ARBA" id="ARBA00022989"/>
    </source>
</evidence>
<feature type="transmembrane region" description="Helical" evidence="8">
    <location>
        <begin position="207"/>
        <end position="229"/>
    </location>
</feature>
<comment type="subcellular location">
    <subcellularLocation>
        <location evidence="1">Cell membrane</location>
        <topology evidence="1">Multi-pass membrane protein</topology>
    </subcellularLocation>
</comment>
<keyword evidence="6 8" id="KW-1133">Transmembrane helix</keyword>
<keyword evidence="2" id="KW-0813">Transport</keyword>
<dbReference type="PIRSF" id="PIRSF006060">
    <property type="entry name" value="AA_transporter"/>
    <property type="match status" value="1"/>
</dbReference>
<evidence type="ECO:0000313" key="11">
    <source>
        <dbReference type="Proteomes" id="UP001519504"/>
    </source>
</evidence>
<reference evidence="10 11" key="1">
    <citation type="submission" date="2020-02" db="EMBL/GenBank/DDBJ databases">
        <title>Fructobacillus sp. isolated from paper mulberry of Taiwan.</title>
        <authorList>
            <person name="Lin S.-T."/>
        </authorList>
    </citation>
    <scope>NUCLEOTIDE SEQUENCE [LARGE SCALE GENOMIC DNA]</scope>
    <source>
        <strain evidence="10 11">M2-14</strain>
    </source>
</reference>
<name>A0ABS5QZ42_9LACO</name>
<dbReference type="PROSITE" id="PS00218">
    <property type="entry name" value="AMINO_ACID_PERMEASE_1"/>
    <property type="match status" value="1"/>
</dbReference>
<feature type="transmembrane region" description="Helical" evidence="8">
    <location>
        <begin position="433"/>
        <end position="451"/>
    </location>
</feature>
<dbReference type="Proteomes" id="UP001519504">
    <property type="component" value="Unassembled WGS sequence"/>
</dbReference>
<feature type="transmembrane region" description="Helical" evidence="8">
    <location>
        <begin position="21"/>
        <end position="39"/>
    </location>
</feature>
<sequence>MSKENQTVDEPKASKGLQNRHIQLIAIGGTIGTGLFMGAGNSIHYAGPAILLVYAIIGFMMFVMMRAMGEMLYQDPTKPTFIAYMTKYLGNRVGFFARWTYWVTLIFFGMAELTAIGKYVQFWFPSMPEWAIQIIFLVVLAGVNLIAVSLFGEMEFWFSMIKIVAILALIVTGLMMAFGHFETPIGHVEFGNFFGHFSLLPNGLGNFVNAFQMVMFAFVGMEFIGMTIAETKEPRKILPKAINQIPFRVLFFYLGALFVIMTIYPWKQIPAHQSPFVMVFELVGLKGAAAIINFVVLTAAASSFNSILFSTGRNFYSLAKESRAKFLKPFAKQSKRNLPANAILFSALISMASPVFSSIPQISDAFVFVTSAATDMFLMIYIMILWTYWQYRKSSDYMPDGFLVKAPKLVVPMAAIFFVFVYVTLFFNEGSVIPAIGSTVWLVVFGLISYFQPKENVLEK</sequence>
<organism evidence="10 11">
    <name type="scientific">Fructobacillus broussonetiae</name>
    <dbReference type="NCBI Taxonomy" id="2713173"/>
    <lineage>
        <taxon>Bacteria</taxon>
        <taxon>Bacillati</taxon>
        <taxon>Bacillota</taxon>
        <taxon>Bacilli</taxon>
        <taxon>Lactobacillales</taxon>
        <taxon>Lactobacillaceae</taxon>
        <taxon>Fructobacillus</taxon>
    </lineage>
</organism>
<feature type="transmembrane region" description="Helical" evidence="8">
    <location>
        <begin position="337"/>
        <end position="359"/>
    </location>
</feature>
<feature type="transmembrane region" description="Helical" evidence="8">
    <location>
        <begin position="99"/>
        <end position="124"/>
    </location>
</feature>
<accession>A0ABS5QZ42</accession>
<keyword evidence="11" id="KW-1185">Reference proteome</keyword>
<protein>
    <submittedName>
        <fullName evidence="10">Amino acid permease</fullName>
    </submittedName>
</protein>
<feature type="transmembrane region" description="Helical" evidence="8">
    <location>
        <begin position="287"/>
        <end position="316"/>
    </location>
</feature>
<evidence type="ECO:0000313" key="10">
    <source>
        <dbReference type="EMBL" id="MBS9338470.1"/>
    </source>
</evidence>
<evidence type="ECO:0000256" key="4">
    <source>
        <dbReference type="ARBA" id="ARBA00022692"/>
    </source>
</evidence>
<dbReference type="EMBL" id="JAAMFK010000002">
    <property type="protein sequence ID" value="MBS9338470.1"/>
    <property type="molecule type" value="Genomic_DNA"/>
</dbReference>
<proteinExistence type="predicted"/>
<dbReference type="InterPro" id="IPR004841">
    <property type="entry name" value="AA-permease/SLC12A_dom"/>
</dbReference>
<feature type="transmembrane region" description="Helical" evidence="8">
    <location>
        <begin position="250"/>
        <end position="267"/>
    </location>
</feature>
<feature type="transmembrane region" description="Helical" evidence="8">
    <location>
        <begin position="163"/>
        <end position="181"/>
    </location>
</feature>
<evidence type="ECO:0000259" key="9">
    <source>
        <dbReference type="Pfam" id="PF00324"/>
    </source>
</evidence>
<comment type="caution">
    <text evidence="10">The sequence shown here is derived from an EMBL/GenBank/DDBJ whole genome shotgun (WGS) entry which is preliminary data.</text>
</comment>
<keyword evidence="4 8" id="KW-0812">Transmembrane</keyword>
<evidence type="ECO:0000256" key="1">
    <source>
        <dbReference type="ARBA" id="ARBA00004651"/>
    </source>
</evidence>
<dbReference type="InterPro" id="IPR004840">
    <property type="entry name" value="Amino_acid_permease_CS"/>
</dbReference>
<keyword evidence="7 8" id="KW-0472">Membrane</keyword>
<feature type="transmembrane region" description="Helical" evidence="8">
    <location>
        <begin position="130"/>
        <end position="151"/>
    </location>
</feature>
<dbReference type="RefSeq" id="WP_213808750.1">
    <property type="nucleotide sequence ID" value="NZ_JAAMFK010000002.1"/>
</dbReference>
<evidence type="ECO:0000256" key="2">
    <source>
        <dbReference type="ARBA" id="ARBA00022448"/>
    </source>
</evidence>